<keyword evidence="5" id="KW-1185">Reference proteome</keyword>
<evidence type="ECO:0000313" key="4">
    <source>
        <dbReference type="EMBL" id="KOB72884.1"/>
    </source>
</evidence>
<keyword evidence="1" id="KW-0863">Zinc-finger</keyword>
<dbReference type="SUPFAM" id="SSF57667">
    <property type="entry name" value="beta-beta-alpha zinc fingers"/>
    <property type="match status" value="1"/>
</dbReference>
<feature type="domain" description="C2H2-type" evidence="3">
    <location>
        <begin position="8"/>
        <end position="32"/>
    </location>
</feature>
<accession>A0A0L7LBW2</accession>
<gene>
    <name evidence="4" type="ORF">OBRU01_11616</name>
</gene>
<dbReference type="STRING" id="104452.A0A0L7LBW2"/>
<evidence type="ECO:0000259" key="3">
    <source>
        <dbReference type="PROSITE" id="PS50157"/>
    </source>
</evidence>
<dbReference type="EMBL" id="JTDY01001785">
    <property type="protein sequence ID" value="KOB72884.1"/>
    <property type="molecule type" value="Genomic_DNA"/>
</dbReference>
<proteinExistence type="predicted"/>
<reference evidence="4 5" key="1">
    <citation type="journal article" date="2015" name="Genome Biol. Evol.">
        <title>The genome of winter moth (Operophtera brumata) provides a genomic perspective on sexual dimorphism and phenology.</title>
        <authorList>
            <person name="Derks M.F."/>
            <person name="Smit S."/>
            <person name="Salis L."/>
            <person name="Schijlen E."/>
            <person name="Bossers A."/>
            <person name="Mateman C."/>
            <person name="Pijl A.S."/>
            <person name="de Ridder D."/>
            <person name="Groenen M.A."/>
            <person name="Visser M.E."/>
            <person name="Megens H.J."/>
        </authorList>
    </citation>
    <scope>NUCLEOTIDE SEQUENCE [LARGE SCALE GENOMIC DNA]</scope>
    <source>
        <strain evidence="4">WM2013NL</strain>
        <tissue evidence="4">Head and thorax</tissue>
    </source>
</reference>
<organism evidence="4 5">
    <name type="scientific">Operophtera brumata</name>
    <name type="common">Winter moth</name>
    <name type="synonym">Phalaena brumata</name>
    <dbReference type="NCBI Taxonomy" id="104452"/>
    <lineage>
        <taxon>Eukaryota</taxon>
        <taxon>Metazoa</taxon>
        <taxon>Ecdysozoa</taxon>
        <taxon>Arthropoda</taxon>
        <taxon>Hexapoda</taxon>
        <taxon>Insecta</taxon>
        <taxon>Pterygota</taxon>
        <taxon>Neoptera</taxon>
        <taxon>Endopterygota</taxon>
        <taxon>Lepidoptera</taxon>
        <taxon>Glossata</taxon>
        <taxon>Ditrysia</taxon>
        <taxon>Geometroidea</taxon>
        <taxon>Geometridae</taxon>
        <taxon>Larentiinae</taxon>
        <taxon>Operophtera</taxon>
    </lineage>
</organism>
<dbReference type="PROSITE" id="PS00028">
    <property type="entry name" value="ZINC_FINGER_C2H2_1"/>
    <property type="match status" value="1"/>
</dbReference>
<dbReference type="PROSITE" id="PS50157">
    <property type="entry name" value="ZINC_FINGER_C2H2_2"/>
    <property type="match status" value="1"/>
</dbReference>
<dbReference type="Gene3D" id="3.30.160.60">
    <property type="entry name" value="Classic Zinc Finger"/>
    <property type="match status" value="1"/>
</dbReference>
<protein>
    <submittedName>
        <fullName evidence="4">Atf2</fullName>
    </submittedName>
</protein>
<dbReference type="AlphaFoldDB" id="A0A0L7LBW2"/>
<dbReference type="Proteomes" id="UP000037510">
    <property type="component" value="Unassembled WGS sequence"/>
</dbReference>
<keyword evidence="1" id="KW-0862">Zinc</keyword>
<dbReference type="GO" id="GO:0008270">
    <property type="term" value="F:zinc ion binding"/>
    <property type="evidence" value="ECO:0007669"/>
    <property type="project" value="UniProtKB-KW"/>
</dbReference>
<sequence length="345" mass="38808">MVEPAKPFACTIQGCGMTFTNEDHLHVHTKKHDMVLQFGMEQKAVFDLQNVNPFDEGFKRAMESKSSSDESGAIKEFETTTISKLTNEVTTISRIVEKHEDIPKNDEPKKDSIRKDSVSYKNNVIKILSNVEVRNEKPITEHIVKKEPVKDYLLQVPPIMSQQSIDNVVESLTSDFTNEIKKEESRKDYEVILKLPSGQQIKLTSAEVDEKPKNTKDLLKKVLTNKVELKSLGTVVMPSVIPISSGSLIPVSLVNGVSIVNNTISLPKLPLKVFDKRPVKRKSDEMSPKNSHSQECKEKIEKESRKAASKRYREQPAEKTHGKVAAGENLIEAHDNGAYEEMSQL</sequence>
<keyword evidence="1" id="KW-0479">Metal-binding</keyword>
<evidence type="ECO:0000313" key="5">
    <source>
        <dbReference type="Proteomes" id="UP000037510"/>
    </source>
</evidence>
<feature type="compositionally biased region" description="Basic and acidic residues" evidence="2">
    <location>
        <begin position="279"/>
        <end position="321"/>
    </location>
</feature>
<dbReference type="InterPro" id="IPR013087">
    <property type="entry name" value="Znf_C2H2_type"/>
</dbReference>
<comment type="caution">
    <text evidence="4">The sequence shown here is derived from an EMBL/GenBank/DDBJ whole genome shotgun (WGS) entry which is preliminary data.</text>
</comment>
<name>A0A0L7LBW2_OPEBR</name>
<feature type="region of interest" description="Disordered" evidence="2">
    <location>
        <begin position="279"/>
        <end position="345"/>
    </location>
</feature>
<evidence type="ECO:0000256" key="1">
    <source>
        <dbReference type="PROSITE-ProRule" id="PRU00042"/>
    </source>
</evidence>
<evidence type="ECO:0000256" key="2">
    <source>
        <dbReference type="SAM" id="MobiDB-lite"/>
    </source>
</evidence>
<dbReference type="InterPro" id="IPR036236">
    <property type="entry name" value="Znf_C2H2_sf"/>
</dbReference>
<dbReference type="SMART" id="SM00355">
    <property type="entry name" value="ZnF_C2H2"/>
    <property type="match status" value="1"/>
</dbReference>